<accession>A0A2A7MHB7</accession>
<keyword evidence="5" id="KW-1185">Reference proteome</keyword>
<dbReference type="EMBL" id="PDCJ01000001">
    <property type="protein sequence ID" value="PEG31115.1"/>
    <property type="molecule type" value="Genomic_DNA"/>
</dbReference>
<evidence type="ECO:0000313" key="5">
    <source>
        <dbReference type="Proteomes" id="UP000220840"/>
    </source>
</evidence>
<proteinExistence type="predicted"/>
<dbReference type="AlphaFoldDB" id="A0A2A7MHB7"/>
<dbReference type="PANTHER" id="PTHR43278">
    <property type="entry name" value="NAD(P)H-DEPENDENT FMN-CONTAINING OXIDOREDUCTASE YWQN-RELATED"/>
    <property type="match status" value="1"/>
</dbReference>
<dbReference type="PANTHER" id="PTHR43278:SF4">
    <property type="entry name" value="NAD(P)H-DEPENDENT FMN-CONTAINING OXIDOREDUCTASE YWQN-RELATED"/>
    <property type="match status" value="1"/>
</dbReference>
<dbReference type="Pfam" id="PF03358">
    <property type="entry name" value="FMN_red"/>
    <property type="match status" value="1"/>
</dbReference>
<reference evidence="4 5" key="1">
    <citation type="submission" date="2017-10" db="EMBL/GenBank/DDBJ databases">
        <title>Effective Description of Clostridium neonatale sp. nov. linked to necrotizing enterocolitis in neonates and a clarification of species assignable to the genus Clostridium (Prazmowski 1880) emend. Lawson and Rainey 2016.</title>
        <authorList>
            <person name="Bernard K."/>
            <person name="Burdz T."/>
            <person name="Wiebe D."/>
            <person name="Balcewich B."/>
            <person name="Alfa M."/>
            <person name="Bernier A.-M."/>
        </authorList>
    </citation>
    <scope>NUCLEOTIDE SEQUENCE [LARGE SCALE GENOMIC DNA]</scope>
    <source>
        <strain evidence="4 5">LCDC99A005</strain>
    </source>
</reference>
<dbReference type="SUPFAM" id="SSF52218">
    <property type="entry name" value="Flavoproteins"/>
    <property type="match status" value="1"/>
</dbReference>
<dbReference type="RefSeq" id="WP_058295276.1">
    <property type="nucleotide sequence ID" value="NZ_CAKJVD010000015.1"/>
</dbReference>
<evidence type="ECO:0000256" key="2">
    <source>
        <dbReference type="ARBA" id="ARBA00022643"/>
    </source>
</evidence>
<evidence type="ECO:0000259" key="3">
    <source>
        <dbReference type="Pfam" id="PF03358"/>
    </source>
</evidence>
<keyword evidence="1" id="KW-0285">Flavoprotein</keyword>
<comment type="caution">
    <text evidence="4">The sequence shown here is derived from an EMBL/GenBank/DDBJ whole genome shotgun (WGS) entry which is preliminary data.</text>
</comment>
<sequence length="318" mass="35517">MSFKVLGITAGRKDSNSEILLKEALLACKDQGADVKMINLRDYNILDCTGCTACTQGMVEGKKVPCTLENKDDKKAIMDVMLSTDAIIVSVPTYYLMPSATFLRFMHRNLCYETPFLEALGEIVHKDKVAGLISVGGSTRAWQSMSLEALQVTCSLNDYKVIDMYMGARVPAPKQCLLHNEIIERAHKVGENIMKSLNTPVSERKWLGDEDMGWCPNCHSNALILGEPQWDGVSFEVECQVCGAGGTLEKTKEGKWKFVIAENGLIRDRTTPEGRNHHVQEIATTQGGFYTDENLKVVKEKIQKYKDINFPTIEINKK</sequence>
<dbReference type="InterPro" id="IPR005025">
    <property type="entry name" value="FMN_Rdtase-like_dom"/>
</dbReference>
<dbReference type="Proteomes" id="UP000220840">
    <property type="component" value="Unassembled WGS sequence"/>
</dbReference>
<dbReference type="STRING" id="137838.GCA_001458595_02498"/>
<dbReference type="GO" id="GO:0016491">
    <property type="term" value="F:oxidoreductase activity"/>
    <property type="evidence" value="ECO:0007669"/>
    <property type="project" value="InterPro"/>
</dbReference>
<keyword evidence="2" id="KW-0288">FMN</keyword>
<evidence type="ECO:0000256" key="1">
    <source>
        <dbReference type="ARBA" id="ARBA00022630"/>
    </source>
</evidence>
<dbReference type="OrthoDB" id="1767356at2"/>
<evidence type="ECO:0000313" key="4">
    <source>
        <dbReference type="EMBL" id="PEG31115.1"/>
    </source>
</evidence>
<organism evidence="4 5">
    <name type="scientific">Clostridium neonatale</name>
    <dbReference type="NCBI Taxonomy" id="137838"/>
    <lineage>
        <taxon>Bacteria</taxon>
        <taxon>Bacillati</taxon>
        <taxon>Bacillota</taxon>
        <taxon>Clostridia</taxon>
        <taxon>Eubacteriales</taxon>
        <taxon>Clostridiaceae</taxon>
        <taxon>Clostridium</taxon>
    </lineage>
</organism>
<dbReference type="InterPro" id="IPR029039">
    <property type="entry name" value="Flavoprotein-like_sf"/>
</dbReference>
<dbReference type="InterPro" id="IPR051796">
    <property type="entry name" value="ISF_SsuE-like"/>
</dbReference>
<feature type="domain" description="NADPH-dependent FMN reductase-like" evidence="3">
    <location>
        <begin position="4"/>
        <end position="153"/>
    </location>
</feature>
<protein>
    <submittedName>
        <fullName evidence="4">Flavodoxin family protein</fullName>
    </submittedName>
</protein>
<name>A0A2A7MHB7_9CLOT</name>
<gene>
    <name evidence="4" type="ORF">CQ394_05155</name>
</gene>
<dbReference type="Gene3D" id="3.40.50.360">
    <property type="match status" value="1"/>
</dbReference>